<keyword evidence="2" id="KW-0677">Repeat</keyword>
<proteinExistence type="predicted"/>
<dbReference type="InterPro" id="IPR045078">
    <property type="entry name" value="TST/MPST-like"/>
</dbReference>
<feature type="domain" description="Rhodanese" evidence="3">
    <location>
        <begin position="22"/>
        <end position="133"/>
    </location>
</feature>
<evidence type="ECO:0000313" key="5">
    <source>
        <dbReference type="Proteomes" id="UP001198402"/>
    </source>
</evidence>
<evidence type="ECO:0000313" key="4">
    <source>
        <dbReference type="EMBL" id="MCA0153114.1"/>
    </source>
</evidence>
<gene>
    <name evidence="4" type="ORF">LBV24_07790</name>
</gene>
<dbReference type="SMART" id="SM00450">
    <property type="entry name" value="RHOD"/>
    <property type="match status" value="2"/>
</dbReference>
<dbReference type="PANTHER" id="PTHR11364">
    <property type="entry name" value="THIOSULFATE SULFERTANSFERASE"/>
    <property type="match status" value="1"/>
</dbReference>
<keyword evidence="1" id="KW-0808">Transferase</keyword>
<dbReference type="PANTHER" id="PTHR11364:SF27">
    <property type="entry name" value="SULFURTRANSFERASE"/>
    <property type="match status" value="1"/>
</dbReference>
<protein>
    <submittedName>
        <fullName evidence="4">Sulfurtransferase</fullName>
    </submittedName>
</protein>
<dbReference type="Gene3D" id="3.40.250.10">
    <property type="entry name" value="Rhodanese-like domain"/>
    <property type="match status" value="2"/>
</dbReference>
<keyword evidence="5" id="KW-1185">Reference proteome</keyword>
<evidence type="ECO:0000259" key="3">
    <source>
        <dbReference type="PROSITE" id="PS50206"/>
    </source>
</evidence>
<sequence length="273" mass="30694">MNKSLKLASDLVSVGWLHSNLQLENLVILDATINKKIDDDSLCIRNARFFDIKGKFSDLNAQFPSTLPNESQFESEAQALGINNDSVIVVYDDRGIYSSARAWWLFKTFGFNNIAVLDGGLPEWKYNNYRLSNFNLSNIETGNFLVKLQPSLMTDFNGLQSYINDPYAVIIDARSSDRFSCLVDEPRKGLRRGTIPNSINIPYTELLNKNKLKPIEELSTIFNKLVKKESKLVFSCGSGITACILALGAKLCDYNNLVVYDGSWTEYGTLTIK</sequence>
<dbReference type="CDD" id="cd01448">
    <property type="entry name" value="TST_Repeat_1"/>
    <property type="match status" value="1"/>
</dbReference>
<dbReference type="Proteomes" id="UP001198402">
    <property type="component" value="Unassembled WGS sequence"/>
</dbReference>
<evidence type="ECO:0000256" key="1">
    <source>
        <dbReference type="ARBA" id="ARBA00022679"/>
    </source>
</evidence>
<dbReference type="InterPro" id="IPR001763">
    <property type="entry name" value="Rhodanese-like_dom"/>
</dbReference>
<dbReference type="InterPro" id="IPR036873">
    <property type="entry name" value="Rhodanese-like_dom_sf"/>
</dbReference>
<evidence type="ECO:0000256" key="2">
    <source>
        <dbReference type="ARBA" id="ARBA00022737"/>
    </source>
</evidence>
<comment type="caution">
    <text evidence="4">The sequence shown here is derived from an EMBL/GenBank/DDBJ whole genome shotgun (WGS) entry which is preliminary data.</text>
</comment>
<dbReference type="SUPFAM" id="SSF52821">
    <property type="entry name" value="Rhodanese/Cell cycle control phosphatase"/>
    <property type="match status" value="2"/>
</dbReference>
<dbReference type="Pfam" id="PF00581">
    <property type="entry name" value="Rhodanese"/>
    <property type="match status" value="2"/>
</dbReference>
<organism evidence="4 5">
    <name type="scientific">Winogradskyella vincentii</name>
    <dbReference type="NCBI Taxonomy" id="2877122"/>
    <lineage>
        <taxon>Bacteria</taxon>
        <taxon>Pseudomonadati</taxon>
        <taxon>Bacteroidota</taxon>
        <taxon>Flavobacteriia</taxon>
        <taxon>Flavobacteriales</taxon>
        <taxon>Flavobacteriaceae</taxon>
        <taxon>Winogradskyella</taxon>
    </lineage>
</organism>
<dbReference type="RefSeq" id="WP_224478049.1">
    <property type="nucleotide sequence ID" value="NZ_JAIUJS010000003.1"/>
</dbReference>
<dbReference type="PROSITE" id="PS50206">
    <property type="entry name" value="RHODANESE_3"/>
    <property type="match status" value="2"/>
</dbReference>
<accession>A0ABS7XZN7</accession>
<reference evidence="5" key="1">
    <citation type="submission" date="2023-07" db="EMBL/GenBank/DDBJ databases">
        <authorList>
            <person name="Yue Y."/>
        </authorList>
    </citation>
    <scope>NUCLEOTIDE SEQUENCE [LARGE SCALE GENOMIC DNA]</scope>
    <source>
        <strain evidence="5">2Y89</strain>
    </source>
</reference>
<dbReference type="EMBL" id="JAIUJS010000003">
    <property type="protein sequence ID" value="MCA0153114.1"/>
    <property type="molecule type" value="Genomic_DNA"/>
</dbReference>
<name>A0ABS7XZN7_9FLAO</name>
<dbReference type="CDD" id="cd01449">
    <property type="entry name" value="TST_Repeat_2"/>
    <property type="match status" value="1"/>
</dbReference>
<feature type="domain" description="Rhodanese" evidence="3">
    <location>
        <begin position="164"/>
        <end position="273"/>
    </location>
</feature>